<dbReference type="EMBL" id="LR798336">
    <property type="protein sequence ID" value="CAB5224851.1"/>
    <property type="molecule type" value="Genomic_DNA"/>
</dbReference>
<sequence>MDVSTLSPTVLAAGAAGSVLGFLTSALNLWHQRQVLETQLKFQDIDRARQMQNKNVSYDRHVIVIAMMVWVGLLYAIFPFIAGLCHLPVVVQYIQTNGGLLSLFSGNIRTDFEIVTGFVMSPYIQFLATYMFTFYMGYRT</sequence>
<evidence type="ECO:0000313" key="3">
    <source>
        <dbReference type="EMBL" id="CAB5224851.1"/>
    </source>
</evidence>
<feature type="transmembrane region" description="Helical" evidence="1">
    <location>
        <begin position="114"/>
        <end position="138"/>
    </location>
</feature>
<reference evidence="3" key="1">
    <citation type="submission" date="2020-05" db="EMBL/GenBank/DDBJ databases">
        <authorList>
            <person name="Chiriac C."/>
            <person name="Salcher M."/>
            <person name="Ghai R."/>
            <person name="Kavagutti S V."/>
        </authorList>
    </citation>
    <scope>NUCLEOTIDE SEQUENCE</scope>
</reference>
<name>A0A6J7X2X5_9CAUD</name>
<keyword evidence="1" id="KW-0812">Transmembrane</keyword>
<protein>
    <submittedName>
        <fullName evidence="3">Uncharacterized protein</fullName>
    </submittedName>
</protein>
<feature type="transmembrane region" description="Helical" evidence="1">
    <location>
        <begin position="61"/>
        <end position="94"/>
    </location>
</feature>
<accession>A0A6J7X2X5</accession>
<evidence type="ECO:0000313" key="2">
    <source>
        <dbReference type="EMBL" id="CAB4161327.1"/>
    </source>
</evidence>
<organism evidence="3">
    <name type="scientific">uncultured Caudovirales phage</name>
    <dbReference type="NCBI Taxonomy" id="2100421"/>
    <lineage>
        <taxon>Viruses</taxon>
        <taxon>Duplodnaviria</taxon>
        <taxon>Heunggongvirae</taxon>
        <taxon>Uroviricota</taxon>
        <taxon>Caudoviricetes</taxon>
        <taxon>Peduoviridae</taxon>
        <taxon>Maltschvirus</taxon>
        <taxon>Maltschvirus maltsch</taxon>
    </lineage>
</organism>
<dbReference type="EMBL" id="LR796712">
    <property type="protein sequence ID" value="CAB4161327.1"/>
    <property type="molecule type" value="Genomic_DNA"/>
</dbReference>
<keyword evidence="1" id="KW-0472">Membrane</keyword>
<proteinExistence type="predicted"/>
<keyword evidence="1" id="KW-1133">Transmembrane helix</keyword>
<gene>
    <name evidence="2" type="ORF">UFOVP733_42</name>
    <name evidence="3" type="ORF">UFOVP743_17</name>
</gene>
<evidence type="ECO:0000256" key="1">
    <source>
        <dbReference type="SAM" id="Phobius"/>
    </source>
</evidence>
<feature type="transmembrane region" description="Helical" evidence="1">
    <location>
        <begin position="6"/>
        <end position="30"/>
    </location>
</feature>